<sequence length="394" mass="41696">GVAIVQRLRHMEPRHLLRAVTALQDAGLSDRVFFAKVLEAAQSRLGSFRRHELLAMVEVCSRMTGGRDASDAPTTTTTGEIAITPAAVARAFLHAAILHVVTASEPVASTSSRYATGSLQVALIADTNSEGGAPSAAVGRACKGKKDAGRGVGGDPMRLRHWHRLLRAAAAGGWRDHGLGNRALDAVLREVHSTRRAWLTAVRVRAEERAAAAPAAAPDEVPYVASLPSQLSQPPSAVVRGAWTEAEQAEDEEGNSLGGTESGFDTVAVDVAGVVHTAALLGLHGRLDVVEAVVFGLLEALRAAEDALIPVQWQSQPQPLGGTGSQSPGKQVRPQDVVALSPGALEQLQSGLEHFNPVLQMMESRRTRIAVHVLRQRLGLWEKDNRNGAIGQAT</sequence>
<proteinExistence type="predicted"/>
<feature type="region of interest" description="Disordered" evidence="1">
    <location>
        <begin position="134"/>
        <end position="155"/>
    </location>
</feature>
<dbReference type="Proteomes" id="UP001165090">
    <property type="component" value="Unassembled WGS sequence"/>
</dbReference>
<name>A0ABQ5SKZ6_9CHLO</name>
<protein>
    <submittedName>
        <fullName evidence="2">Uncharacterized protein</fullName>
    </submittedName>
</protein>
<organism evidence="2 3">
    <name type="scientific">Volvox africanus</name>
    <dbReference type="NCBI Taxonomy" id="51714"/>
    <lineage>
        <taxon>Eukaryota</taxon>
        <taxon>Viridiplantae</taxon>
        <taxon>Chlorophyta</taxon>
        <taxon>core chlorophytes</taxon>
        <taxon>Chlorophyceae</taxon>
        <taxon>CS clade</taxon>
        <taxon>Chlamydomonadales</taxon>
        <taxon>Volvocaceae</taxon>
        <taxon>Volvox</taxon>
    </lineage>
</organism>
<dbReference type="EMBL" id="BSDZ01000089">
    <property type="protein sequence ID" value="GLI70057.1"/>
    <property type="molecule type" value="Genomic_DNA"/>
</dbReference>
<keyword evidence="3" id="KW-1185">Reference proteome</keyword>
<comment type="caution">
    <text evidence="2">The sequence shown here is derived from an EMBL/GenBank/DDBJ whole genome shotgun (WGS) entry which is preliminary data.</text>
</comment>
<gene>
    <name evidence="2" type="ORF">VaNZ11_014827</name>
</gene>
<feature type="non-terminal residue" evidence="2">
    <location>
        <position position="1"/>
    </location>
</feature>
<reference evidence="2 3" key="1">
    <citation type="journal article" date="2023" name="IScience">
        <title>Expanded male sex-determining region conserved during the evolution of homothallism in the green alga Volvox.</title>
        <authorList>
            <person name="Yamamoto K."/>
            <person name="Matsuzaki R."/>
            <person name="Mahakham W."/>
            <person name="Heman W."/>
            <person name="Sekimoto H."/>
            <person name="Kawachi M."/>
            <person name="Minakuchi Y."/>
            <person name="Toyoda A."/>
            <person name="Nozaki H."/>
        </authorList>
    </citation>
    <scope>NUCLEOTIDE SEQUENCE [LARGE SCALE GENOMIC DNA]</scope>
    <source>
        <strain evidence="2 3">NIES-4468</strain>
    </source>
</reference>
<accession>A0ABQ5SKZ6</accession>
<evidence type="ECO:0000313" key="3">
    <source>
        <dbReference type="Proteomes" id="UP001165090"/>
    </source>
</evidence>
<evidence type="ECO:0000256" key="1">
    <source>
        <dbReference type="SAM" id="MobiDB-lite"/>
    </source>
</evidence>
<evidence type="ECO:0000313" key="2">
    <source>
        <dbReference type="EMBL" id="GLI70057.1"/>
    </source>
</evidence>